<protein>
    <submittedName>
        <fullName evidence="8">YhgE/Pip domain-containing protein</fullName>
    </submittedName>
</protein>
<dbReference type="EMBL" id="CP107020">
    <property type="protein sequence ID" value="UYG16348.1"/>
    <property type="molecule type" value="Genomic_DNA"/>
</dbReference>
<evidence type="ECO:0000313" key="9">
    <source>
        <dbReference type="Proteomes" id="UP001164305"/>
    </source>
</evidence>
<dbReference type="Proteomes" id="UP001164305">
    <property type="component" value="Chromosome"/>
</dbReference>
<evidence type="ECO:0000313" key="8">
    <source>
        <dbReference type="EMBL" id="UYG16348.1"/>
    </source>
</evidence>
<evidence type="ECO:0000256" key="2">
    <source>
        <dbReference type="ARBA" id="ARBA00022692"/>
    </source>
</evidence>
<dbReference type="Gene3D" id="3.40.1710.10">
    <property type="entry name" value="abc type-2 transporter like domain"/>
    <property type="match status" value="1"/>
</dbReference>
<sequence>MRLFRYPKALIVVVLLPLLIAGVGMWALKDRVDRLDDVPAAVVNLDEGATMTVDGKEQLVPFGRQLAGALTQPGTTQQGDASTTVGFDWRLTDEKDAQEGLKNGEYAAVIVIPKDFSTKLATLGTTDAEQADIQVTTNDASGALDSAIGIAISQAAAASTGTEMTRQYLSQLYVGFNTMKDSFTQAADGAEGIDDGVTGLDDGLGQTSEGARQLADGSSGLAGGAQDLSDGMNGLDSGIQQTATGTRSLADGLGDLSTGVDGVAQGSRDLADGLGDLADGADQLSDGAQQLSDGINGTDQQPGLIAGVDQLDAGVTGDGTAQNPGLAAGAQQLADGAQASADGLELAFDGDGTEKNPGLVDGSKHLANGLEKASTGVSAISAGDASDPTKPGLSALAAECAEKSTDTTFCAQLQGYADGLAQASQGLDDSSDGARTLAEGVDTAAHGDGTSANPGLVGGSEQLATGAQQFAAQAPTLVDGVQQLSDGVHQLGDGASGLATGADQLASGTRQSADGADQLADGAEQLSTGAEGAATGASQLADGTDQLATGSSQLASGTSELADGADELATGTQGLADGTSQLHDGSTQLADGSGQFAEGLRDGADQMPSYTESERTAMSDMGAQPVTSLSSRENQAHGASTATFPFVVALALWLGAFGSFLLLPALSRRFLDAAMPMWMVALRSLLPALALGVVQTVAVLGVITAIGVKPVSALGVGVISLAGAVAFAALHQALLALLGNRVGRIASIVVMVLQVVVLAGILPLQTAPELLQSISAFMPISIVSTGLIHAALGGTLVSTSSTLLALAGWTAASIIVTLVASRSARSLAVARLVSENDALPA</sequence>
<dbReference type="InterPro" id="IPR013525">
    <property type="entry name" value="ABC2_TM"/>
</dbReference>
<evidence type="ECO:0000256" key="1">
    <source>
        <dbReference type="ARBA" id="ARBA00004141"/>
    </source>
</evidence>
<feature type="transmembrane region" description="Helical" evidence="6">
    <location>
        <begin position="714"/>
        <end position="738"/>
    </location>
</feature>
<evidence type="ECO:0000256" key="6">
    <source>
        <dbReference type="SAM" id="Phobius"/>
    </source>
</evidence>
<dbReference type="InterPro" id="IPR017500">
    <property type="entry name" value="Phage_infect_YhgE_N"/>
</dbReference>
<feature type="transmembrane region" description="Helical" evidence="6">
    <location>
        <begin position="684"/>
        <end position="708"/>
    </location>
</feature>
<dbReference type="PANTHER" id="PTHR43077">
    <property type="entry name" value="TRANSPORT PERMEASE YVFS-RELATED"/>
    <property type="match status" value="1"/>
</dbReference>
<organism evidence="8 9">
    <name type="scientific">Brachybacterium huguangmaarense</name>
    <dbReference type="NCBI Taxonomy" id="1652028"/>
    <lineage>
        <taxon>Bacteria</taxon>
        <taxon>Bacillati</taxon>
        <taxon>Actinomycetota</taxon>
        <taxon>Actinomycetes</taxon>
        <taxon>Micrococcales</taxon>
        <taxon>Dermabacteraceae</taxon>
        <taxon>Brachybacterium</taxon>
    </lineage>
</organism>
<proteinExistence type="predicted"/>
<feature type="compositionally biased region" description="Low complexity" evidence="5">
    <location>
        <begin position="213"/>
        <end position="229"/>
    </location>
</feature>
<dbReference type="NCBIfam" id="TIGR03057">
    <property type="entry name" value="xxxLxxG_by_4"/>
    <property type="match status" value="7"/>
</dbReference>
<feature type="region of interest" description="Disordered" evidence="5">
    <location>
        <begin position="198"/>
        <end position="239"/>
    </location>
</feature>
<evidence type="ECO:0000259" key="7">
    <source>
        <dbReference type="Pfam" id="PF12698"/>
    </source>
</evidence>
<feature type="compositionally biased region" description="Polar residues" evidence="5">
    <location>
        <begin position="625"/>
        <end position="634"/>
    </location>
</feature>
<feature type="transmembrane region" description="Helical" evidence="6">
    <location>
        <begin position="803"/>
        <end position="821"/>
    </location>
</feature>
<evidence type="ECO:0000256" key="5">
    <source>
        <dbReference type="SAM" id="MobiDB-lite"/>
    </source>
</evidence>
<feature type="transmembrane region" description="Helical" evidence="6">
    <location>
        <begin position="642"/>
        <end position="663"/>
    </location>
</feature>
<dbReference type="InterPro" id="IPR023908">
    <property type="entry name" value="xxxLxxG_rpt"/>
</dbReference>
<dbReference type="NCBIfam" id="TIGR03061">
    <property type="entry name" value="pip_yhgE_Nterm"/>
    <property type="match status" value="1"/>
</dbReference>
<accession>A0ABY6G0Z5</accession>
<dbReference type="SUPFAM" id="SSF58104">
    <property type="entry name" value="Methyl-accepting chemotaxis protein (MCP) signaling domain"/>
    <property type="match status" value="1"/>
</dbReference>
<dbReference type="InterPro" id="IPR051328">
    <property type="entry name" value="T7SS_ABC-Transporter"/>
</dbReference>
<keyword evidence="2 6" id="KW-0812">Transmembrane</keyword>
<keyword evidence="9" id="KW-1185">Reference proteome</keyword>
<evidence type="ECO:0000256" key="4">
    <source>
        <dbReference type="ARBA" id="ARBA00023136"/>
    </source>
</evidence>
<name>A0ABY6G0Z5_9MICO</name>
<keyword evidence="4 6" id="KW-0472">Membrane</keyword>
<feature type="transmembrane region" description="Helical" evidence="6">
    <location>
        <begin position="770"/>
        <end position="791"/>
    </location>
</feature>
<evidence type="ECO:0000256" key="3">
    <source>
        <dbReference type="ARBA" id="ARBA00022989"/>
    </source>
</evidence>
<dbReference type="Pfam" id="PF12698">
    <property type="entry name" value="ABC2_membrane_3"/>
    <property type="match status" value="1"/>
</dbReference>
<keyword evidence="3 6" id="KW-1133">Transmembrane helix</keyword>
<comment type="subcellular location">
    <subcellularLocation>
        <location evidence="1">Membrane</location>
        <topology evidence="1">Multi-pass membrane protein</topology>
    </subcellularLocation>
</comment>
<gene>
    <name evidence="8" type="ORF">BRM3_12130</name>
</gene>
<feature type="domain" description="ABC-2 type transporter transmembrane" evidence="7">
    <location>
        <begin position="10"/>
        <end position="161"/>
    </location>
</feature>
<reference evidence="8" key="1">
    <citation type="submission" date="2022-10" db="EMBL/GenBank/DDBJ databases">
        <title>Whole-Genome Sequencing of Brachybacterium huguangmaarense BRM-3, Isolated from Betula schmidtii.</title>
        <authorList>
            <person name="Haam D."/>
        </authorList>
    </citation>
    <scope>NUCLEOTIDE SEQUENCE</scope>
    <source>
        <strain evidence="8">BRM-3</strain>
    </source>
</reference>
<feature type="transmembrane region" description="Helical" evidence="6">
    <location>
        <begin position="745"/>
        <end position="764"/>
    </location>
</feature>
<dbReference type="RefSeq" id="WP_263593561.1">
    <property type="nucleotide sequence ID" value="NZ_CP107020.1"/>
</dbReference>
<dbReference type="PANTHER" id="PTHR43077:SF10">
    <property type="entry name" value="TRANSPORT PERMEASE PROTEIN"/>
    <property type="match status" value="1"/>
</dbReference>
<feature type="compositionally biased region" description="Polar residues" evidence="5">
    <location>
        <begin position="570"/>
        <end position="590"/>
    </location>
</feature>
<dbReference type="Gene3D" id="1.10.287.950">
    <property type="entry name" value="Methyl-accepting chemotaxis protein"/>
    <property type="match status" value="1"/>
</dbReference>
<feature type="region of interest" description="Disordered" evidence="5">
    <location>
        <begin position="570"/>
        <end position="634"/>
    </location>
</feature>